<keyword evidence="1" id="KW-0812">Transmembrane</keyword>
<name>A0A4C1Y084_EUMVA</name>
<proteinExistence type="predicted"/>
<dbReference type="AlphaFoldDB" id="A0A4C1Y084"/>
<evidence type="ECO:0000256" key="1">
    <source>
        <dbReference type="SAM" id="Phobius"/>
    </source>
</evidence>
<keyword evidence="1" id="KW-0472">Membrane</keyword>
<dbReference type="EMBL" id="BGZK01000997">
    <property type="protein sequence ID" value="GBP67969.1"/>
    <property type="molecule type" value="Genomic_DNA"/>
</dbReference>
<keyword evidence="1" id="KW-1133">Transmembrane helix</keyword>
<comment type="caution">
    <text evidence="2">The sequence shown here is derived from an EMBL/GenBank/DDBJ whole genome shotgun (WGS) entry which is preliminary data.</text>
</comment>
<feature type="transmembrane region" description="Helical" evidence="1">
    <location>
        <begin position="20"/>
        <end position="39"/>
    </location>
</feature>
<dbReference type="Proteomes" id="UP000299102">
    <property type="component" value="Unassembled WGS sequence"/>
</dbReference>
<evidence type="ECO:0000313" key="3">
    <source>
        <dbReference type="Proteomes" id="UP000299102"/>
    </source>
</evidence>
<accession>A0A4C1Y084</accession>
<organism evidence="2 3">
    <name type="scientific">Eumeta variegata</name>
    <name type="common">Bagworm moth</name>
    <name type="synonym">Eumeta japonica</name>
    <dbReference type="NCBI Taxonomy" id="151549"/>
    <lineage>
        <taxon>Eukaryota</taxon>
        <taxon>Metazoa</taxon>
        <taxon>Ecdysozoa</taxon>
        <taxon>Arthropoda</taxon>
        <taxon>Hexapoda</taxon>
        <taxon>Insecta</taxon>
        <taxon>Pterygota</taxon>
        <taxon>Neoptera</taxon>
        <taxon>Endopterygota</taxon>
        <taxon>Lepidoptera</taxon>
        <taxon>Glossata</taxon>
        <taxon>Ditrysia</taxon>
        <taxon>Tineoidea</taxon>
        <taxon>Psychidae</taxon>
        <taxon>Oiketicinae</taxon>
        <taxon>Eumeta</taxon>
    </lineage>
</organism>
<keyword evidence="3" id="KW-1185">Reference proteome</keyword>
<sequence length="99" mass="10921">MTKYGIEVHERGDPGQLLGAALLSAAVGHMRGCVLCVNFKLGKLNRRRAENTVMKPARRKRLVRICNSWGILDMEWASAGTGGPMFSSQTRFRCQSGIV</sequence>
<protein>
    <submittedName>
        <fullName evidence="2">Uncharacterized protein</fullName>
    </submittedName>
</protein>
<reference evidence="2 3" key="1">
    <citation type="journal article" date="2019" name="Commun. Biol.">
        <title>The bagworm genome reveals a unique fibroin gene that provides high tensile strength.</title>
        <authorList>
            <person name="Kono N."/>
            <person name="Nakamura H."/>
            <person name="Ohtoshi R."/>
            <person name="Tomita M."/>
            <person name="Numata K."/>
            <person name="Arakawa K."/>
        </authorList>
    </citation>
    <scope>NUCLEOTIDE SEQUENCE [LARGE SCALE GENOMIC DNA]</scope>
</reference>
<evidence type="ECO:0000313" key="2">
    <source>
        <dbReference type="EMBL" id="GBP67969.1"/>
    </source>
</evidence>
<gene>
    <name evidence="2" type="ORF">EVAR_25365_1</name>
</gene>